<dbReference type="CDD" id="cd06530">
    <property type="entry name" value="S26_SPase_I"/>
    <property type="match status" value="1"/>
</dbReference>
<dbReference type="SUPFAM" id="SSF51306">
    <property type="entry name" value="LexA/Signal peptidase"/>
    <property type="match status" value="1"/>
</dbReference>
<evidence type="ECO:0000313" key="9">
    <source>
        <dbReference type="EMBL" id="TQL90521.1"/>
    </source>
</evidence>
<feature type="domain" description="Peptidase S26" evidence="8">
    <location>
        <begin position="104"/>
        <end position="144"/>
    </location>
</feature>
<dbReference type="Pfam" id="PF10502">
    <property type="entry name" value="Peptidase_S26"/>
    <property type="match status" value="2"/>
</dbReference>
<dbReference type="GO" id="GO:0004252">
    <property type="term" value="F:serine-type endopeptidase activity"/>
    <property type="evidence" value="ECO:0007669"/>
    <property type="project" value="InterPro"/>
</dbReference>
<dbReference type="InterPro" id="IPR019758">
    <property type="entry name" value="Pept_S26A_signal_pept_1_CS"/>
</dbReference>
<organism evidence="9 10">
    <name type="scientific">Actinoallomurus bryophytorum</name>
    <dbReference type="NCBI Taxonomy" id="1490222"/>
    <lineage>
        <taxon>Bacteria</taxon>
        <taxon>Bacillati</taxon>
        <taxon>Actinomycetota</taxon>
        <taxon>Actinomycetes</taxon>
        <taxon>Streptosporangiales</taxon>
        <taxon>Thermomonosporaceae</taxon>
        <taxon>Actinoallomurus</taxon>
    </lineage>
</organism>
<dbReference type="PROSITE" id="PS00761">
    <property type="entry name" value="SPASE_I_3"/>
    <property type="match status" value="1"/>
</dbReference>
<comment type="subcellular location">
    <subcellularLocation>
        <location evidence="2">Cell membrane</location>
        <topology evidence="2">Single-pass type II membrane protein</topology>
    </subcellularLocation>
</comment>
<dbReference type="PANTHER" id="PTHR43390">
    <property type="entry name" value="SIGNAL PEPTIDASE I"/>
    <property type="match status" value="1"/>
</dbReference>
<dbReference type="GO" id="GO:0005886">
    <property type="term" value="C:plasma membrane"/>
    <property type="evidence" value="ECO:0007669"/>
    <property type="project" value="UniProtKB-SubCell"/>
</dbReference>
<dbReference type="PANTHER" id="PTHR43390:SF1">
    <property type="entry name" value="CHLOROPLAST PROCESSING PEPTIDASE"/>
    <property type="match status" value="1"/>
</dbReference>
<feature type="active site" evidence="7">
    <location>
        <position position="84"/>
    </location>
</feature>
<evidence type="ECO:0000256" key="6">
    <source>
        <dbReference type="ARBA" id="ARBA00022801"/>
    </source>
</evidence>
<dbReference type="EC" id="3.4.21.89" evidence="4"/>
<protein>
    <recommendedName>
        <fullName evidence="4">signal peptidase I</fullName>
        <ecNumber evidence="4">3.4.21.89</ecNumber>
    </recommendedName>
</protein>
<sequence length="168" mass="18377">MTIVVPVIGSLLAAGLLVLTLRRRFLVTVVDGASMEPALRSGDRVLVRRTKRVRLGQIVVLEFPDLPSGRAPVTARGHRQLLLKRAVAVPGDRLPAEWEDPDLDAIAGTVVPPGSVVVLGDNRATSWDSRHYGFVRRERLVGVMIRHLPRSGVAEVEPGSERAREHHA</sequence>
<reference evidence="9 10" key="1">
    <citation type="submission" date="2019-06" db="EMBL/GenBank/DDBJ databases">
        <title>Sequencing the genomes of 1000 actinobacteria strains.</title>
        <authorList>
            <person name="Klenk H.-P."/>
        </authorList>
    </citation>
    <scope>NUCLEOTIDE SEQUENCE [LARGE SCALE GENOMIC DNA]</scope>
    <source>
        <strain evidence="9 10">DSM 102200</strain>
    </source>
</reference>
<keyword evidence="5" id="KW-0645">Protease</keyword>
<dbReference type="RefSeq" id="WP_221640653.1">
    <property type="nucleotide sequence ID" value="NZ_VFOZ01000002.1"/>
</dbReference>
<name>A0A543C0B7_9ACTN</name>
<comment type="catalytic activity">
    <reaction evidence="1">
        <text>Cleavage of hydrophobic, N-terminal signal or leader sequences from secreted and periplasmic proteins.</text>
        <dbReference type="EC" id="3.4.21.89"/>
    </reaction>
</comment>
<evidence type="ECO:0000256" key="1">
    <source>
        <dbReference type="ARBA" id="ARBA00000677"/>
    </source>
</evidence>
<dbReference type="GO" id="GO:0009003">
    <property type="term" value="F:signal peptidase activity"/>
    <property type="evidence" value="ECO:0007669"/>
    <property type="project" value="UniProtKB-EC"/>
</dbReference>
<accession>A0A543C0B7</accession>
<evidence type="ECO:0000256" key="2">
    <source>
        <dbReference type="ARBA" id="ARBA00004401"/>
    </source>
</evidence>
<feature type="active site" evidence="7">
    <location>
        <position position="34"/>
    </location>
</feature>
<evidence type="ECO:0000259" key="8">
    <source>
        <dbReference type="Pfam" id="PF10502"/>
    </source>
</evidence>
<keyword evidence="10" id="KW-1185">Reference proteome</keyword>
<evidence type="ECO:0000256" key="5">
    <source>
        <dbReference type="ARBA" id="ARBA00022670"/>
    </source>
</evidence>
<comment type="caution">
    <text evidence="9">The sequence shown here is derived from an EMBL/GenBank/DDBJ whole genome shotgun (WGS) entry which is preliminary data.</text>
</comment>
<feature type="domain" description="Peptidase S26" evidence="8">
    <location>
        <begin position="11"/>
        <end position="94"/>
    </location>
</feature>
<dbReference type="PRINTS" id="PR00727">
    <property type="entry name" value="LEADERPTASE"/>
</dbReference>
<keyword evidence="6" id="KW-0378">Hydrolase</keyword>
<dbReference type="EMBL" id="VFOZ01000002">
    <property type="protein sequence ID" value="TQL90521.1"/>
    <property type="molecule type" value="Genomic_DNA"/>
</dbReference>
<evidence type="ECO:0000256" key="4">
    <source>
        <dbReference type="ARBA" id="ARBA00013208"/>
    </source>
</evidence>
<dbReference type="Gene3D" id="2.10.109.10">
    <property type="entry name" value="Umud Fragment, subunit A"/>
    <property type="match status" value="1"/>
</dbReference>
<proteinExistence type="inferred from homology"/>
<evidence type="ECO:0000256" key="7">
    <source>
        <dbReference type="PIRSR" id="PIRSR600223-1"/>
    </source>
</evidence>
<dbReference type="AlphaFoldDB" id="A0A543C0B7"/>
<dbReference type="InterPro" id="IPR019533">
    <property type="entry name" value="Peptidase_S26"/>
</dbReference>
<dbReference type="Proteomes" id="UP000316096">
    <property type="component" value="Unassembled WGS sequence"/>
</dbReference>
<dbReference type="PROSITE" id="PS00501">
    <property type="entry name" value="SPASE_I_1"/>
    <property type="match status" value="1"/>
</dbReference>
<comment type="similarity">
    <text evidence="3">Belongs to the peptidase S26 family.</text>
</comment>
<evidence type="ECO:0000313" key="10">
    <source>
        <dbReference type="Proteomes" id="UP000316096"/>
    </source>
</evidence>
<dbReference type="GO" id="GO:0006465">
    <property type="term" value="P:signal peptide processing"/>
    <property type="evidence" value="ECO:0007669"/>
    <property type="project" value="InterPro"/>
</dbReference>
<dbReference type="InterPro" id="IPR036286">
    <property type="entry name" value="LexA/Signal_pep-like_sf"/>
</dbReference>
<evidence type="ECO:0000256" key="3">
    <source>
        <dbReference type="ARBA" id="ARBA00009370"/>
    </source>
</evidence>
<dbReference type="InterPro" id="IPR019756">
    <property type="entry name" value="Pept_S26A_signal_pept_1_Ser-AS"/>
</dbReference>
<dbReference type="InterPro" id="IPR000223">
    <property type="entry name" value="Pept_S26A_signal_pept_1"/>
</dbReference>
<gene>
    <name evidence="9" type="ORF">FB559_7827</name>
</gene>